<proteinExistence type="predicted"/>
<dbReference type="Proteomes" id="UP001172155">
    <property type="component" value="Unassembled WGS sequence"/>
</dbReference>
<dbReference type="EMBL" id="JAUKUD010000003">
    <property type="protein sequence ID" value="KAK0749118.1"/>
    <property type="molecule type" value="Genomic_DNA"/>
</dbReference>
<evidence type="ECO:0000313" key="2">
    <source>
        <dbReference type="Proteomes" id="UP001172155"/>
    </source>
</evidence>
<reference evidence="1" key="1">
    <citation type="submission" date="2023-06" db="EMBL/GenBank/DDBJ databases">
        <title>Genome-scale phylogeny and comparative genomics of the fungal order Sordariales.</title>
        <authorList>
            <consortium name="Lawrence Berkeley National Laboratory"/>
            <person name="Hensen N."/>
            <person name="Bonometti L."/>
            <person name="Westerberg I."/>
            <person name="Brannstrom I.O."/>
            <person name="Guillou S."/>
            <person name="Cros-Aarteil S."/>
            <person name="Calhoun S."/>
            <person name="Haridas S."/>
            <person name="Kuo A."/>
            <person name="Mondo S."/>
            <person name="Pangilinan J."/>
            <person name="Riley R."/>
            <person name="LaButti K."/>
            <person name="Andreopoulos B."/>
            <person name="Lipzen A."/>
            <person name="Chen C."/>
            <person name="Yanf M."/>
            <person name="Daum C."/>
            <person name="Ng V."/>
            <person name="Clum A."/>
            <person name="Steindorff A."/>
            <person name="Ohm R."/>
            <person name="Martin F."/>
            <person name="Silar P."/>
            <person name="Natvig D."/>
            <person name="Lalanne C."/>
            <person name="Gautier V."/>
            <person name="Ament-velasquez S.L."/>
            <person name="Kruys A."/>
            <person name="Hutchinson M.I."/>
            <person name="Powell A.J."/>
            <person name="Barry K."/>
            <person name="Miller A.N."/>
            <person name="Grigoriev I.V."/>
            <person name="Debuchy R."/>
            <person name="Gladieux P."/>
            <person name="Thoren M.H."/>
            <person name="Johannesson H."/>
        </authorList>
    </citation>
    <scope>NUCLEOTIDE SEQUENCE</scope>
    <source>
        <strain evidence="1">SMH3187-1</strain>
    </source>
</reference>
<sequence>MPSLTYVSEEILLMVAGYLGKFPLLQHRSALWALYLTSNRRLPNFLKPILYKLCLRDDQFCPMKWAAWNGKVGPMRRAAANQVDIDRVDGWTPQFQADTRRVLADWYYPVGPRALELAVIQGRNACIGWLLRHEANMLQPVPKVGQTARQYAAGLLTVGNEGCARSRRCRVPSQTGCSTKSLKKVLARL</sequence>
<dbReference type="InterPro" id="IPR036770">
    <property type="entry name" value="Ankyrin_rpt-contain_sf"/>
</dbReference>
<dbReference type="SUPFAM" id="SSF48403">
    <property type="entry name" value="Ankyrin repeat"/>
    <property type="match status" value="1"/>
</dbReference>
<protein>
    <submittedName>
        <fullName evidence="1">Uncharacterized protein</fullName>
    </submittedName>
</protein>
<comment type="caution">
    <text evidence="1">The sequence shown here is derived from an EMBL/GenBank/DDBJ whole genome shotgun (WGS) entry which is preliminary data.</text>
</comment>
<evidence type="ECO:0000313" key="1">
    <source>
        <dbReference type="EMBL" id="KAK0749118.1"/>
    </source>
</evidence>
<name>A0AA40F0U9_9PEZI</name>
<dbReference type="Gene3D" id="1.25.40.20">
    <property type="entry name" value="Ankyrin repeat-containing domain"/>
    <property type="match status" value="1"/>
</dbReference>
<accession>A0AA40F0U9</accession>
<gene>
    <name evidence="1" type="ORF">B0T18DRAFT_98250</name>
</gene>
<keyword evidence="2" id="KW-1185">Reference proteome</keyword>
<organism evidence="1 2">
    <name type="scientific">Schizothecium vesticola</name>
    <dbReference type="NCBI Taxonomy" id="314040"/>
    <lineage>
        <taxon>Eukaryota</taxon>
        <taxon>Fungi</taxon>
        <taxon>Dikarya</taxon>
        <taxon>Ascomycota</taxon>
        <taxon>Pezizomycotina</taxon>
        <taxon>Sordariomycetes</taxon>
        <taxon>Sordariomycetidae</taxon>
        <taxon>Sordariales</taxon>
        <taxon>Schizotheciaceae</taxon>
        <taxon>Schizothecium</taxon>
    </lineage>
</organism>
<dbReference type="AlphaFoldDB" id="A0AA40F0U9"/>